<comment type="caution">
    <text evidence="1">The sequence shown here is derived from an EMBL/GenBank/DDBJ whole genome shotgun (WGS) entry which is preliminary data.</text>
</comment>
<accession>A0AAV4QAA9</accession>
<proteinExistence type="predicted"/>
<name>A0AAV4QAA9_9ARAC</name>
<sequence length="197" mass="21539">MCCMIPSAASVSVFHTNNCVPIPSTSVQNSTAAMPHSSAYCRTPVQTQCLYTKRQFYCTEFNCSCINHQLLYGIACIPIPRAAVPNSNCWCIEHQLLNTSGCVLIPSAALPIRSASVQNTGFCLPIRSASVQNISFWLLKASVCVTMPSVSVPYTSAGNALLVYRAPVLVYRNPVLVYRSPVLVYRSPVQRSVCRAR</sequence>
<gene>
    <name evidence="1" type="ORF">CDAR_464561</name>
</gene>
<reference evidence="1 2" key="1">
    <citation type="submission" date="2021-06" db="EMBL/GenBank/DDBJ databases">
        <title>Caerostris darwini draft genome.</title>
        <authorList>
            <person name="Kono N."/>
            <person name="Arakawa K."/>
        </authorList>
    </citation>
    <scope>NUCLEOTIDE SEQUENCE [LARGE SCALE GENOMIC DNA]</scope>
</reference>
<evidence type="ECO:0000313" key="2">
    <source>
        <dbReference type="Proteomes" id="UP001054837"/>
    </source>
</evidence>
<organism evidence="1 2">
    <name type="scientific">Caerostris darwini</name>
    <dbReference type="NCBI Taxonomy" id="1538125"/>
    <lineage>
        <taxon>Eukaryota</taxon>
        <taxon>Metazoa</taxon>
        <taxon>Ecdysozoa</taxon>
        <taxon>Arthropoda</taxon>
        <taxon>Chelicerata</taxon>
        <taxon>Arachnida</taxon>
        <taxon>Araneae</taxon>
        <taxon>Araneomorphae</taxon>
        <taxon>Entelegynae</taxon>
        <taxon>Araneoidea</taxon>
        <taxon>Araneidae</taxon>
        <taxon>Caerostris</taxon>
    </lineage>
</organism>
<dbReference type="AlphaFoldDB" id="A0AAV4QAA9"/>
<dbReference type="Proteomes" id="UP001054837">
    <property type="component" value="Unassembled WGS sequence"/>
</dbReference>
<keyword evidence="2" id="KW-1185">Reference proteome</keyword>
<dbReference type="EMBL" id="BPLQ01004024">
    <property type="protein sequence ID" value="GIY05021.1"/>
    <property type="molecule type" value="Genomic_DNA"/>
</dbReference>
<evidence type="ECO:0000313" key="1">
    <source>
        <dbReference type="EMBL" id="GIY05021.1"/>
    </source>
</evidence>
<protein>
    <submittedName>
        <fullName evidence="1">Uncharacterized protein</fullName>
    </submittedName>
</protein>